<organism evidence="2 3">
    <name type="scientific">Conyzicola nivalis</name>
    <dbReference type="NCBI Taxonomy" id="1477021"/>
    <lineage>
        <taxon>Bacteria</taxon>
        <taxon>Bacillati</taxon>
        <taxon>Actinomycetota</taxon>
        <taxon>Actinomycetes</taxon>
        <taxon>Micrococcales</taxon>
        <taxon>Microbacteriaceae</taxon>
        <taxon>Conyzicola</taxon>
    </lineage>
</organism>
<evidence type="ECO:0000256" key="1">
    <source>
        <dbReference type="SAM" id="MobiDB-lite"/>
    </source>
</evidence>
<sequence length="112" mass="11907">MRKSMATVEVEQTARCTVLSETGMSTPSMRPWPPPDSSASASTRTFTAGTPDPMIARVSESSMSVAERSRWISPSCTYCSVLRSSASTPAAHALSGSETKRGPPRRGEVIVS</sequence>
<evidence type="ECO:0000313" key="2">
    <source>
        <dbReference type="EMBL" id="MET4583962.1"/>
    </source>
</evidence>
<keyword evidence="3" id="KW-1185">Reference proteome</keyword>
<evidence type="ECO:0000313" key="3">
    <source>
        <dbReference type="Proteomes" id="UP001549257"/>
    </source>
</evidence>
<proteinExistence type="predicted"/>
<feature type="compositionally biased region" description="Polar residues" evidence="1">
    <location>
        <begin position="19"/>
        <end position="28"/>
    </location>
</feature>
<comment type="caution">
    <text evidence="2">The sequence shown here is derived from an EMBL/GenBank/DDBJ whole genome shotgun (WGS) entry which is preliminary data.</text>
</comment>
<feature type="compositionally biased region" description="Low complexity" evidence="1">
    <location>
        <begin position="37"/>
        <end position="50"/>
    </location>
</feature>
<reference evidence="2 3" key="1">
    <citation type="submission" date="2024-06" db="EMBL/GenBank/DDBJ databases">
        <title>Sorghum-associated microbial communities from plants grown in Nebraska, USA.</title>
        <authorList>
            <person name="Schachtman D."/>
        </authorList>
    </citation>
    <scope>NUCLEOTIDE SEQUENCE [LARGE SCALE GENOMIC DNA]</scope>
    <source>
        <strain evidence="2 3">2857</strain>
    </source>
</reference>
<dbReference type="Proteomes" id="UP001549257">
    <property type="component" value="Unassembled WGS sequence"/>
</dbReference>
<accession>A0ABV2QU42</accession>
<feature type="compositionally biased region" description="Basic and acidic residues" evidence="1">
    <location>
        <begin position="98"/>
        <end position="112"/>
    </location>
</feature>
<gene>
    <name evidence="2" type="ORF">ABIE21_003493</name>
</gene>
<protein>
    <submittedName>
        <fullName evidence="2">Uncharacterized protein</fullName>
    </submittedName>
</protein>
<feature type="region of interest" description="Disordered" evidence="1">
    <location>
        <begin position="1"/>
        <end position="52"/>
    </location>
</feature>
<dbReference type="EMBL" id="JBEPSJ010000005">
    <property type="protein sequence ID" value="MET4583962.1"/>
    <property type="molecule type" value="Genomic_DNA"/>
</dbReference>
<feature type="region of interest" description="Disordered" evidence="1">
    <location>
        <begin position="88"/>
        <end position="112"/>
    </location>
</feature>
<name>A0ABV2QU42_9MICO</name>